<keyword evidence="2 5" id="KW-0812">Transmembrane</keyword>
<evidence type="ECO:0000256" key="5">
    <source>
        <dbReference type="SAM" id="Phobius"/>
    </source>
</evidence>
<sequence length="279" mass="31674">MNDLLRSFGRALASVFHPAMLFLTLVPFLVAAALWGGVLYVFWQPLLDLVRGALAQWSSMAWLYHLFDAFGFGWLRATIAPFLVIILTIPLIVITVLLLIVAIAMPRVIRHLSKRQYAMLEERRGGSWYGSVGYSLVTTLVCLIVMVVTLPLWLIPPFFALIPPLLWGWLTYRVMTYDALALHASLAERRELVRRHRLPLLVIGVASGLLSSLPSAIWVVSAWLLLFFPVFAAVTIWIYAFILVFTALWFGHYCLRALQRMRASEIQQARDVSVARIEH</sequence>
<gene>
    <name evidence="6" type="ORF">FAZ98_05375</name>
</gene>
<dbReference type="Proteomes" id="UP000433577">
    <property type="component" value="Chromosome 1"/>
</dbReference>
<evidence type="ECO:0000313" key="7">
    <source>
        <dbReference type="Proteomes" id="UP000433577"/>
    </source>
</evidence>
<evidence type="ECO:0000256" key="2">
    <source>
        <dbReference type="ARBA" id="ARBA00022692"/>
    </source>
</evidence>
<evidence type="ECO:0000256" key="4">
    <source>
        <dbReference type="ARBA" id="ARBA00023136"/>
    </source>
</evidence>
<evidence type="ECO:0000256" key="1">
    <source>
        <dbReference type="ARBA" id="ARBA00004141"/>
    </source>
</evidence>
<dbReference type="Pfam" id="PF07264">
    <property type="entry name" value="EI24"/>
    <property type="match status" value="1"/>
</dbReference>
<feature type="transmembrane region" description="Helical" evidence="5">
    <location>
        <begin position="198"/>
        <end position="220"/>
    </location>
</feature>
<feature type="transmembrane region" description="Helical" evidence="5">
    <location>
        <begin position="226"/>
        <end position="251"/>
    </location>
</feature>
<feature type="transmembrane region" description="Helical" evidence="5">
    <location>
        <begin position="79"/>
        <end position="105"/>
    </location>
</feature>
<evidence type="ECO:0008006" key="8">
    <source>
        <dbReference type="Google" id="ProtNLM"/>
    </source>
</evidence>
<dbReference type="KEGG" id="pacs:FAZ98_05375"/>
<keyword evidence="7" id="KW-1185">Reference proteome</keyword>
<dbReference type="AlphaFoldDB" id="A0A7Z2JE27"/>
<evidence type="ECO:0000256" key="3">
    <source>
        <dbReference type="ARBA" id="ARBA00022989"/>
    </source>
</evidence>
<dbReference type="InterPro" id="IPR059112">
    <property type="entry name" value="CysZ/EI24"/>
</dbReference>
<organism evidence="6 7">
    <name type="scientific">Paraburkholderia acidisoli</name>
    <dbReference type="NCBI Taxonomy" id="2571748"/>
    <lineage>
        <taxon>Bacteria</taxon>
        <taxon>Pseudomonadati</taxon>
        <taxon>Pseudomonadota</taxon>
        <taxon>Betaproteobacteria</taxon>
        <taxon>Burkholderiales</taxon>
        <taxon>Burkholderiaceae</taxon>
        <taxon>Paraburkholderia</taxon>
    </lineage>
</organism>
<dbReference type="EMBL" id="CP046913">
    <property type="protein sequence ID" value="QGZ61206.1"/>
    <property type="molecule type" value="Genomic_DNA"/>
</dbReference>
<feature type="transmembrane region" description="Helical" evidence="5">
    <location>
        <begin position="20"/>
        <end position="42"/>
    </location>
</feature>
<keyword evidence="4 5" id="KW-0472">Membrane</keyword>
<accession>A0A7Z2JE27</accession>
<reference evidence="6 7" key="1">
    <citation type="submission" date="2019-12" db="EMBL/GenBank/DDBJ databases">
        <title>Paraburkholderia acidiphila 7Q-K02 sp. nov and Paraburkholderia acidisoli DHF22 sp. nov., two strains isolated from forest soil.</title>
        <authorList>
            <person name="Gao Z."/>
            <person name="Qiu L."/>
        </authorList>
    </citation>
    <scope>NUCLEOTIDE SEQUENCE [LARGE SCALE GENOMIC DNA]</scope>
    <source>
        <strain evidence="6 7">DHF22</strain>
    </source>
</reference>
<comment type="subcellular location">
    <subcellularLocation>
        <location evidence="1">Membrane</location>
        <topology evidence="1">Multi-pass membrane protein</topology>
    </subcellularLocation>
</comment>
<keyword evidence="3 5" id="KW-1133">Transmembrane helix</keyword>
<protein>
    <recommendedName>
        <fullName evidence="8">Etoposide-induced protein 2.4 (EI24)</fullName>
    </recommendedName>
</protein>
<dbReference type="RefSeq" id="WP_158949471.1">
    <property type="nucleotide sequence ID" value="NZ_CP046913.1"/>
</dbReference>
<feature type="transmembrane region" description="Helical" evidence="5">
    <location>
        <begin position="126"/>
        <end position="154"/>
    </location>
</feature>
<name>A0A7Z2JE27_9BURK</name>
<dbReference type="OrthoDB" id="8565703at2"/>
<proteinExistence type="predicted"/>
<evidence type="ECO:0000313" key="6">
    <source>
        <dbReference type="EMBL" id="QGZ61206.1"/>
    </source>
</evidence>